<protein>
    <submittedName>
        <fullName evidence="2">Uncharacterized protein</fullName>
    </submittedName>
</protein>
<proteinExistence type="predicted"/>
<dbReference type="AlphaFoldDB" id="A0A0C3QEA9"/>
<dbReference type="HOGENOM" id="CLU_2777747_0_0_1"/>
<evidence type="ECO:0000256" key="1">
    <source>
        <dbReference type="SAM" id="MobiDB-lite"/>
    </source>
</evidence>
<name>A0A0C3QEA9_9AGAM</name>
<feature type="region of interest" description="Disordered" evidence="1">
    <location>
        <begin position="1"/>
        <end position="69"/>
    </location>
</feature>
<dbReference type="EMBL" id="KN823088">
    <property type="protein sequence ID" value="KIO23309.1"/>
    <property type="molecule type" value="Genomic_DNA"/>
</dbReference>
<organism evidence="2 3">
    <name type="scientific">Tulasnella calospora MUT 4182</name>
    <dbReference type="NCBI Taxonomy" id="1051891"/>
    <lineage>
        <taxon>Eukaryota</taxon>
        <taxon>Fungi</taxon>
        <taxon>Dikarya</taxon>
        <taxon>Basidiomycota</taxon>
        <taxon>Agaricomycotina</taxon>
        <taxon>Agaricomycetes</taxon>
        <taxon>Cantharellales</taxon>
        <taxon>Tulasnellaceae</taxon>
        <taxon>Tulasnella</taxon>
    </lineage>
</organism>
<feature type="compositionally biased region" description="Polar residues" evidence="1">
    <location>
        <begin position="21"/>
        <end position="30"/>
    </location>
</feature>
<evidence type="ECO:0000313" key="2">
    <source>
        <dbReference type="EMBL" id="KIO23309.1"/>
    </source>
</evidence>
<keyword evidence="3" id="KW-1185">Reference proteome</keyword>
<reference evidence="3" key="2">
    <citation type="submission" date="2015-01" db="EMBL/GenBank/DDBJ databases">
        <title>Evolutionary Origins and Diversification of the Mycorrhizal Mutualists.</title>
        <authorList>
            <consortium name="DOE Joint Genome Institute"/>
            <consortium name="Mycorrhizal Genomics Consortium"/>
            <person name="Kohler A."/>
            <person name="Kuo A."/>
            <person name="Nagy L.G."/>
            <person name="Floudas D."/>
            <person name="Copeland A."/>
            <person name="Barry K.W."/>
            <person name="Cichocki N."/>
            <person name="Veneault-Fourrey C."/>
            <person name="LaButti K."/>
            <person name="Lindquist E.A."/>
            <person name="Lipzen A."/>
            <person name="Lundell T."/>
            <person name="Morin E."/>
            <person name="Murat C."/>
            <person name="Riley R."/>
            <person name="Ohm R."/>
            <person name="Sun H."/>
            <person name="Tunlid A."/>
            <person name="Henrissat B."/>
            <person name="Grigoriev I.V."/>
            <person name="Hibbett D.S."/>
            <person name="Martin F."/>
        </authorList>
    </citation>
    <scope>NUCLEOTIDE SEQUENCE [LARGE SCALE GENOMIC DNA]</scope>
    <source>
        <strain evidence="3">MUT 4182</strain>
    </source>
</reference>
<sequence>MSTPVSMATATATTKPRPVGQTEQVVNSPNEKCPHQATAMASRFTDSGEAVRSTHTTTSNMTHSQGSAR</sequence>
<reference evidence="2 3" key="1">
    <citation type="submission" date="2014-04" db="EMBL/GenBank/DDBJ databases">
        <authorList>
            <consortium name="DOE Joint Genome Institute"/>
            <person name="Kuo A."/>
            <person name="Girlanda M."/>
            <person name="Perotto S."/>
            <person name="Kohler A."/>
            <person name="Nagy L.G."/>
            <person name="Floudas D."/>
            <person name="Copeland A."/>
            <person name="Barry K.W."/>
            <person name="Cichocki N."/>
            <person name="Veneault-Fourrey C."/>
            <person name="LaButti K."/>
            <person name="Lindquist E.A."/>
            <person name="Lipzen A."/>
            <person name="Lundell T."/>
            <person name="Morin E."/>
            <person name="Murat C."/>
            <person name="Sun H."/>
            <person name="Tunlid A."/>
            <person name="Henrissat B."/>
            <person name="Grigoriev I.V."/>
            <person name="Hibbett D.S."/>
            <person name="Martin F."/>
            <person name="Nordberg H.P."/>
            <person name="Cantor M.N."/>
            <person name="Hua S.X."/>
        </authorList>
    </citation>
    <scope>NUCLEOTIDE SEQUENCE [LARGE SCALE GENOMIC DNA]</scope>
    <source>
        <strain evidence="2 3">MUT 4182</strain>
    </source>
</reference>
<evidence type="ECO:0000313" key="3">
    <source>
        <dbReference type="Proteomes" id="UP000054248"/>
    </source>
</evidence>
<accession>A0A0C3QEA9</accession>
<feature type="compositionally biased region" description="Polar residues" evidence="1">
    <location>
        <begin position="1"/>
        <end position="14"/>
    </location>
</feature>
<dbReference type="Proteomes" id="UP000054248">
    <property type="component" value="Unassembled WGS sequence"/>
</dbReference>
<gene>
    <name evidence="2" type="ORF">M407DRAFT_244831</name>
</gene>
<feature type="compositionally biased region" description="Low complexity" evidence="1">
    <location>
        <begin position="53"/>
        <end position="69"/>
    </location>
</feature>